<keyword evidence="1" id="KW-0238">DNA-binding</keyword>
<dbReference type="Gene3D" id="1.10.260.40">
    <property type="entry name" value="lambda repressor-like DNA-binding domains"/>
    <property type="match status" value="1"/>
</dbReference>
<reference evidence="3 4" key="1">
    <citation type="submission" date="2008-04" db="EMBL/GenBank/DDBJ databases">
        <title>Complete sequence of plasmid1 of Natranaerobius thermophilus JW/NM-WN-LF.</title>
        <authorList>
            <consortium name="US DOE Joint Genome Institute"/>
            <person name="Copeland A."/>
            <person name="Lucas S."/>
            <person name="Lapidus A."/>
            <person name="Glavina del Rio T."/>
            <person name="Dalin E."/>
            <person name="Tice H."/>
            <person name="Bruce D."/>
            <person name="Goodwin L."/>
            <person name="Pitluck S."/>
            <person name="Chertkov O."/>
            <person name="Brettin T."/>
            <person name="Detter J.C."/>
            <person name="Han C."/>
            <person name="Kuske C.R."/>
            <person name="Schmutz J."/>
            <person name="Larimer F."/>
            <person name="Land M."/>
            <person name="Hauser L."/>
            <person name="Kyrpides N."/>
            <person name="Lykidis A."/>
            <person name="Mesbah N.M."/>
            <person name="Wiegel J."/>
        </authorList>
    </citation>
    <scope>NUCLEOTIDE SEQUENCE [LARGE SCALE GENOMIC DNA]</scope>
    <source>
        <strain evidence="4">ATCC BAA-1301 / DSM 18059 / JW/NM-WN-LF</strain>
        <plasmid evidence="3 4">pNTHE01</plasmid>
    </source>
</reference>
<protein>
    <submittedName>
        <fullName evidence="3">Transcriptional regulator, XRE family</fullName>
    </submittedName>
</protein>
<dbReference type="InterPro" id="IPR010982">
    <property type="entry name" value="Lambda_DNA-bd_dom_sf"/>
</dbReference>
<evidence type="ECO:0000313" key="3">
    <source>
        <dbReference type="EMBL" id="ACB86485.1"/>
    </source>
</evidence>
<dbReference type="SMART" id="SM00530">
    <property type="entry name" value="HTH_XRE"/>
    <property type="match status" value="1"/>
</dbReference>
<name>B2A8N6_NATTJ</name>
<dbReference type="PROSITE" id="PS50943">
    <property type="entry name" value="HTH_CROC1"/>
    <property type="match status" value="1"/>
</dbReference>
<dbReference type="GO" id="GO:0003677">
    <property type="term" value="F:DNA binding"/>
    <property type="evidence" value="ECO:0007669"/>
    <property type="project" value="UniProtKB-KW"/>
</dbReference>
<dbReference type="KEGG" id="nth:Nther_2940"/>
<dbReference type="EMBL" id="CP001035">
    <property type="protein sequence ID" value="ACB86485.1"/>
    <property type="molecule type" value="Genomic_DNA"/>
</dbReference>
<dbReference type="InterPro" id="IPR001387">
    <property type="entry name" value="Cro/C1-type_HTH"/>
</dbReference>
<dbReference type="Pfam" id="PF01381">
    <property type="entry name" value="HTH_3"/>
    <property type="match status" value="1"/>
</dbReference>
<keyword evidence="3" id="KW-0614">Plasmid</keyword>
<evidence type="ECO:0000256" key="1">
    <source>
        <dbReference type="ARBA" id="ARBA00023125"/>
    </source>
</evidence>
<dbReference type="AlphaFoldDB" id="B2A8N6"/>
<dbReference type="HOGENOM" id="CLU_066192_44_1_9"/>
<dbReference type="Proteomes" id="UP000001683">
    <property type="component" value="Plasmid pNTHE01"/>
</dbReference>
<organism evidence="3 4">
    <name type="scientific">Natranaerobius thermophilus (strain ATCC BAA-1301 / DSM 18059 / JW/NM-WN-LF)</name>
    <dbReference type="NCBI Taxonomy" id="457570"/>
    <lineage>
        <taxon>Bacteria</taxon>
        <taxon>Bacillati</taxon>
        <taxon>Bacillota</taxon>
        <taxon>Clostridia</taxon>
        <taxon>Natranaerobiales</taxon>
        <taxon>Natranaerobiaceae</taxon>
        <taxon>Natranaerobius</taxon>
    </lineage>
</organism>
<gene>
    <name evidence="3" type="ordered locus">Nther_2940</name>
</gene>
<keyword evidence="4" id="KW-1185">Reference proteome</keyword>
<dbReference type="PANTHER" id="PTHR46558:SF4">
    <property type="entry name" value="DNA-BIDING PHAGE PROTEIN"/>
    <property type="match status" value="1"/>
</dbReference>
<proteinExistence type="predicted"/>
<accession>B2A8N6</accession>
<dbReference type="PANTHER" id="PTHR46558">
    <property type="entry name" value="TRACRIPTIONAL REGULATORY PROTEIN-RELATED-RELATED"/>
    <property type="match status" value="1"/>
</dbReference>
<dbReference type="CDD" id="cd00093">
    <property type="entry name" value="HTH_XRE"/>
    <property type="match status" value="1"/>
</dbReference>
<evidence type="ECO:0000259" key="2">
    <source>
        <dbReference type="PROSITE" id="PS50943"/>
    </source>
</evidence>
<evidence type="ECO:0000313" key="4">
    <source>
        <dbReference type="Proteomes" id="UP000001683"/>
    </source>
</evidence>
<dbReference type="OrthoDB" id="9801008at2"/>
<dbReference type="InParanoid" id="B2A8N6"/>
<feature type="domain" description="HTH cro/C1-type" evidence="2">
    <location>
        <begin position="11"/>
        <end position="61"/>
    </location>
</feature>
<dbReference type="RefSeq" id="WP_012443511.1">
    <property type="nucleotide sequence ID" value="NC_010715.1"/>
</dbReference>
<geneLocation type="plasmid" evidence="3 4">
    <name>pNTHE01</name>
</geneLocation>
<sequence length="75" mass="8548">MRYPNCVSLHRQKKGITQEQLAREVDVSLNTIKNVEHGKTNPRVTTAIRISQVIGISVEELFAPKDQFISLKSER</sequence>
<reference evidence="3 4" key="2">
    <citation type="journal article" date="2011" name="J. Bacteriol.">
        <title>Complete genome sequence of the anaerobic, halophilic alkalithermophile Natranaerobius thermophilus JW/NM-WN-LF.</title>
        <authorList>
            <person name="Zhao B."/>
            <person name="Mesbah N.M."/>
            <person name="Dalin E."/>
            <person name="Goodwin L."/>
            <person name="Nolan M."/>
            <person name="Pitluck S."/>
            <person name="Chertkov O."/>
            <person name="Brettin T.S."/>
            <person name="Han J."/>
            <person name="Larimer F.W."/>
            <person name="Land M.L."/>
            <person name="Hauser L."/>
            <person name="Kyrpides N."/>
            <person name="Wiegel J."/>
        </authorList>
    </citation>
    <scope>NUCLEOTIDE SEQUENCE [LARGE SCALE GENOMIC DNA]</scope>
    <source>
        <strain evidence="4">ATCC BAA-1301 / DSM 18059 / JW/NM-WN-LF</strain>
        <plasmid evidence="3 4">pNTHE01</plasmid>
    </source>
</reference>
<dbReference type="SUPFAM" id="SSF47413">
    <property type="entry name" value="lambda repressor-like DNA-binding domains"/>
    <property type="match status" value="1"/>
</dbReference>